<dbReference type="PANTHER" id="PTHR30443">
    <property type="entry name" value="INNER MEMBRANE PROTEIN"/>
    <property type="match status" value="1"/>
</dbReference>
<gene>
    <name evidence="11" type="ORF">EV680_11463</name>
    <name evidence="12" type="ORF">LVJ78_09675</name>
</gene>
<feature type="transmembrane region" description="Helical" evidence="8">
    <location>
        <begin position="113"/>
        <end position="134"/>
    </location>
</feature>
<dbReference type="NCBIfam" id="NF028537">
    <property type="entry name" value="P_eth_NH2_trans"/>
    <property type="match status" value="1"/>
</dbReference>
<dbReference type="Proteomes" id="UP000294721">
    <property type="component" value="Unassembled WGS sequence"/>
</dbReference>
<evidence type="ECO:0000259" key="10">
    <source>
        <dbReference type="Pfam" id="PF08019"/>
    </source>
</evidence>
<dbReference type="Pfam" id="PF08019">
    <property type="entry name" value="EptA_B_N"/>
    <property type="match status" value="1"/>
</dbReference>
<evidence type="ECO:0000256" key="8">
    <source>
        <dbReference type="SAM" id="Phobius"/>
    </source>
</evidence>
<reference evidence="12" key="3">
    <citation type="journal article" date="2022" name="Res Sq">
        <title>Evolution of multicellular longitudinally dividing oral cavity symbionts (Neisseriaceae).</title>
        <authorList>
            <person name="Nyongesa S."/>
            <person name="Weber P."/>
            <person name="Bernet E."/>
            <person name="Pullido F."/>
            <person name="Nieckarz M."/>
            <person name="Delaby M."/>
            <person name="Nieves C."/>
            <person name="Viehboeck T."/>
            <person name="Krause N."/>
            <person name="Rivera-Millot A."/>
            <person name="Nakamura A."/>
            <person name="Vischer N."/>
            <person name="VanNieuwenhze M."/>
            <person name="Brun Y."/>
            <person name="Cava F."/>
            <person name="Bulgheresi S."/>
            <person name="Veyrier F."/>
        </authorList>
    </citation>
    <scope>NUCLEOTIDE SEQUENCE</scope>
    <source>
        <strain evidence="12">1258/02</strain>
    </source>
</reference>
<feature type="transmembrane region" description="Helical" evidence="8">
    <location>
        <begin position="71"/>
        <end position="93"/>
    </location>
</feature>
<evidence type="ECO:0000313" key="14">
    <source>
        <dbReference type="Proteomes" id="UP000829756"/>
    </source>
</evidence>
<keyword evidence="3" id="KW-0997">Cell inner membrane</keyword>
<dbReference type="GO" id="GO:0005886">
    <property type="term" value="C:plasma membrane"/>
    <property type="evidence" value="ECO:0007669"/>
    <property type="project" value="UniProtKB-SubCell"/>
</dbReference>
<evidence type="ECO:0000256" key="1">
    <source>
        <dbReference type="ARBA" id="ARBA00004429"/>
    </source>
</evidence>
<dbReference type="CDD" id="cd16017">
    <property type="entry name" value="LptA"/>
    <property type="match status" value="1"/>
</dbReference>
<evidence type="ECO:0000313" key="11">
    <source>
        <dbReference type="EMBL" id="TCP06072.1"/>
    </source>
</evidence>
<accession>A0AAE9GY09</accession>
<dbReference type="Proteomes" id="UP000829756">
    <property type="component" value="Chromosome"/>
</dbReference>
<evidence type="ECO:0000259" key="9">
    <source>
        <dbReference type="Pfam" id="PF00884"/>
    </source>
</evidence>
<evidence type="ECO:0000256" key="3">
    <source>
        <dbReference type="ARBA" id="ARBA00022519"/>
    </source>
</evidence>
<dbReference type="InterPro" id="IPR017850">
    <property type="entry name" value="Alkaline_phosphatase_core_sf"/>
</dbReference>
<keyword evidence="6 8" id="KW-1133">Transmembrane helix</keyword>
<dbReference type="InterPro" id="IPR040423">
    <property type="entry name" value="PEA_transferase"/>
</dbReference>
<dbReference type="GO" id="GO:0016776">
    <property type="term" value="F:phosphotransferase activity, phosphate group as acceptor"/>
    <property type="evidence" value="ECO:0007669"/>
    <property type="project" value="TreeGrafter"/>
</dbReference>
<dbReference type="KEGG" id="usu:LVJ78_09675"/>
<reference evidence="11 13" key="1">
    <citation type="submission" date="2019-03" db="EMBL/GenBank/DDBJ databases">
        <title>Genomic Encyclopedia of Type Strains, Phase IV (KMG-IV): sequencing the most valuable type-strain genomes for metagenomic binning, comparative biology and taxonomic classification.</title>
        <authorList>
            <person name="Goeker M."/>
        </authorList>
    </citation>
    <scope>NUCLEOTIDE SEQUENCE [LARGE SCALE GENOMIC DNA]</scope>
    <source>
        <strain evidence="11 13">DSM 17474</strain>
    </source>
</reference>
<organism evidence="12 14">
    <name type="scientific">Uruburuella suis</name>
    <dbReference type="NCBI Taxonomy" id="252130"/>
    <lineage>
        <taxon>Bacteria</taxon>
        <taxon>Pseudomonadati</taxon>
        <taxon>Pseudomonadota</taxon>
        <taxon>Betaproteobacteria</taxon>
        <taxon>Neisseriales</taxon>
        <taxon>Neisseriaceae</taxon>
        <taxon>Uruburuella</taxon>
    </lineage>
</organism>
<keyword evidence="7 8" id="KW-0472">Membrane</keyword>
<dbReference type="InterPro" id="IPR012549">
    <property type="entry name" value="EptA-like_N"/>
</dbReference>
<evidence type="ECO:0000256" key="5">
    <source>
        <dbReference type="ARBA" id="ARBA00022692"/>
    </source>
</evidence>
<dbReference type="PANTHER" id="PTHR30443:SF0">
    <property type="entry name" value="PHOSPHOETHANOLAMINE TRANSFERASE EPTA"/>
    <property type="match status" value="1"/>
</dbReference>
<dbReference type="AlphaFoldDB" id="A0AAE9GY09"/>
<feature type="transmembrane region" description="Helical" evidence="8">
    <location>
        <begin position="42"/>
        <end position="64"/>
    </location>
</feature>
<evidence type="ECO:0000313" key="13">
    <source>
        <dbReference type="Proteomes" id="UP000294721"/>
    </source>
</evidence>
<dbReference type="InterPro" id="IPR058130">
    <property type="entry name" value="PEA_transf_C"/>
</dbReference>
<evidence type="ECO:0000256" key="2">
    <source>
        <dbReference type="ARBA" id="ARBA00022475"/>
    </source>
</evidence>
<dbReference type="SUPFAM" id="SSF53649">
    <property type="entry name" value="Alkaline phosphatase-like"/>
    <property type="match status" value="1"/>
</dbReference>
<dbReference type="Pfam" id="PF00884">
    <property type="entry name" value="Sulfatase"/>
    <property type="match status" value="1"/>
</dbReference>
<proteinExistence type="predicted"/>
<dbReference type="EMBL" id="SLXE01000014">
    <property type="protein sequence ID" value="TCP06072.1"/>
    <property type="molecule type" value="Genomic_DNA"/>
</dbReference>
<reference evidence="12" key="2">
    <citation type="submission" date="2021-12" db="EMBL/GenBank/DDBJ databases">
        <authorList>
            <person name="Veyrier F.J."/>
        </authorList>
    </citation>
    <scope>NUCLEOTIDE SEQUENCE</scope>
    <source>
        <strain evidence="12">1258/02</strain>
    </source>
</reference>
<dbReference type="Gene3D" id="3.40.720.10">
    <property type="entry name" value="Alkaline Phosphatase, subunit A"/>
    <property type="match status" value="1"/>
</dbReference>
<evidence type="ECO:0000313" key="12">
    <source>
        <dbReference type="EMBL" id="UOO78956.1"/>
    </source>
</evidence>
<evidence type="ECO:0000256" key="4">
    <source>
        <dbReference type="ARBA" id="ARBA00022679"/>
    </source>
</evidence>
<protein>
    <submittedName>
        <fullName evidence="11">Phosphatidylethanolamine:Kdo2-lipid A phosphoethanolamine transferase</fullName>
    </submittedName>
    <submittedName>
        <fullName evidence="12">Phosphoethanolamine--lipid A transferase</fullName>
    </submittedName>
</protein>
<dbReference type="EMBL" id="CP091507">
    <property type="protein sequence ID" value="UOO78956.1"/>
    <property type="molecule type" value="Genomic_DNA"/>
</dbReference>
<feature type="domain" description="Phosphoethanolamine transferase N-terminal" evidence="10">
    <location>
        <begin position="53"/>
        <end position="202"/>
    </location>
</feature>
<evidence type="ECO:0000256" key="6">
    <source>
        <dbReference type="ARBA" id="ARBA00022989"/>
    </source>
</evidence>
<keyword evidence="13" id="KW-1185">Reference proteome</keyword>
<feature type="transmembrane region" description="Helical" evidence="8">
    <location>
        <begin position="12"/>
        <end position="30"/>
    </location>
</feature>
<name>A0AAE9GY09_9NEIS</name>
<dbReference type="InterPro" id="IPR000917">
    <property type="entry name" value="Sulfatase_N"/>
</dbReference>
<feature type="domain" description="Sulfatase N-terminal" evidence="9">
    <location>
        <begin position="230"/>
        <end position="516"/>
    </location>
</feature>
<comment type="subcellular location">
    <subcellularLocation>
        <location evidence="1">Cell inner membrane</location>
        <topology evidence="1">Multi-pass membrane protein</topology>
    </subcellularLocation>
</comment>
<dbReference type="RefSeq" id="WP_132953939.1">
    <property type="nucleotide sequence ID" value="NZ_CP091507.1"/>
</dbReference>
<dbReference type="GO" id="GO:0009244">
    <property type="term" value="P:lipopolysaccharide core region biosynthetic process"/>
    <property type="evidence" value="ECO:0007669"/>
    <property type="project" value="TreeGrafter"/>
</dbReference>
<sequence length="536" mass="60071">MRIRLTGNRAVLLFCIYAVLVFNIGFWQAVWQKSLSAAGHDWLLLATMPLFVLAAMNFVMQLLFWPKVHRVLIPLLLVLSAGASYAVMTQNIYFNSDMIQNLLQTNKAEATAWLQVKFIGWVLLTGVLPAVWYARCVTISRASTWYKGLGWRGLSMLASVLVVAAVAVVGYQNYASFFRNNKGINHQIVPTNFIGASAKTVYNIYDASRPFEHIATDAKRDAPVHERKRLLVLVVGETTRAQNWGLNPGAPDTTPELKKMDDVINYPNVSSCGTATAISVPCMFSQMSRSDYNGNRASHQEGLLDVLQRVGLYTSWRENDGGCKGVCDRIKHIDVRELAEKSQCGSEGCLDMVLLNGLAQEIQAMPNDGVIVLHTMGSHGPAYYQRYTDDLRKFTSTCDTNQIQDCNQEALRNTYNNTVLYIDHMLAATINLLRQQENTDTALWYVSDHGESLGENGMYLHAAPYAVAPKEQTHVPMIFWASENWYRHTGVSAACMKQSADKAYSHDNWFHSVLGINDVHTQAYQRDLDIFAVCRS</sequence>
<evidence type="ECO:0000256" key="7">
    <source>
        <dbReference type="ARBA" id="ARBA00023136"/>
    </source>
</evidence>
<feature type="transmembrane region" description="Helical" evidence="8">
    <location>
        <begin position="154"/>
        <end position="174"/>
    </location>
</feature>
<keyword evidence="2" id="KW-1003">Cell membrane</keyword>
<keyword evidence="5 8" id="KW-0812">Transmembrane</keyword>
<keyword evidence="4 12" id="KW-0808">Transferase</keyword>